<dbReference type="STRING" id="213810.RUM_07370"/>
<dbReference type="InterPro" id="IPR023090">
    <property type="entry name" value="UPF0702_alpha/beta_dom_sf"/>
</dbReference>
<keyword evidence="4 7" id="KW-0812">Transmembrane</keyword>
<dbReference type="GO" id="GO:0005886">
    <property type="term" value="C:plasma membrane"/>
    <property type="evidence" value="ECO:0007669"/>
    <property type="project" value="UniProtKB-SubCell"/>
</dbReference>
<dbReference type="RefSeq" id="WP_015557842.1">
    <property type="nucleotide sequence ID" value="NC_021039.1"/>
</dbReference>
<reference evidence="9" key="1">
    <citation type="submission" date="2010-03" db="EMBL/GenBank/DDBJ databases">
        <title>The genome sequence of Ruminococcus sp. 18P13.</title>
        <authorList>
            <consortium name="metaHIT consortium -- http://www.metahit.eu/"/>
            <person name="Pajon A."/>
            <person name="Turner K."/>
            <person name="Parkhill J."/>
            <person name="Bernalier A."/>
        </authorList>
    </citation>
    <scope>NUCLEOTIDE SEQUENCE [LARGE SCALE GENOMIC DNA]</scope>
    <source>
        <strain evidence="9">Type strain: 18P13</strain>
    </source>
</reference>
<dbReference type="PANTHER" id="PTHR34582:SF6">
    <property type="entry name" value="UPF0702 TRANSMEMBRANE PROTEIN YCAP"/>
    <property type="match status" value="1"/>
</dbReference>
<organism evidence="9 10">
    <name type="scientific">Ruminococcus champanellensis (strain DSM 18848 / JCM 17042 / KCTC 15320 / 18P13)</name>
    <dbReference type="NCBI Taxonomy" id="213810"/>
    <lineage>
        <taxon>Bacteria</taxon>
        <taxon>Bacillati</taxon>
        <taxon>Bacillota</taxon>
        <taxon>Clostridia</taxon>
        <taxon>Eubacteriales</taxon>
        <taxon>Oscillospiraceae</taxon>
        <taxon>Ruminococcus</taxon>
    </lineage>
</organism>
<evidence type="ECO:0000313" key="10">
    <source>
        <dbReference type="Proteomes" id="UP000007054"/>
    </source>
</evidence>
<evidence type="ECO:0000256" key="3">
    <source>
        <dbReference type="ARBA" id="ARBA00022475"/>
    </source>
</evidence>
<dbReference type="AlphaFoldDB" id="D4LBE0"/>
<dbReference type="EMBL" id="FP929052">
    <property type="protein sequence ID" value="CBL16935.1"/>
    <property type="molecule type" value="Genomic_DNA"/>
</dbReference>
<dbReference type="PANTHER" id="PTHR34582">
    <property type="entry name" value="UPF0702 TRANSMEMBRANE PROTEIN YCAP"/>
    <property type="match status" value="1"/>
</dbReference>
<comment type="subcellular location">
    <subcellularLocation>
        <location evidence="1">Cell membrane</location>
        <topology evidence="1">Multi-pass membrane protein</topology>
    </subcellularLocation>
</comment>
<dbReference type="HOGENOM" id="CLU_077149_0_2_9"/>
<dbReference type="PATRIC" id="fig|213810.4.peg.629"/>
<comment type="similarity">
    <text evidence="2">Belongs to the UPF0702 family.</text>
</comment>
<dbReference type="KEGG" id="rch:RUM_07370"/>
<dbReference type="BioCyc" id="RCHA213810:RUM_RS03550-MONOMER"/>
<feature type="domain" description="YetF C-terminal" evidence="8">
    <location>
        <begin position="82"/>
        <end position="210"/>
    </location>
</feature>
<dbReference type="Pfam" id="PF04239">
    <property type="entry name" value="DUF421"/>
    <property type="match status" value="1"/>
</dbReference>
<protein>
    <submittedName>
        <fullName evidence="9">Predicted membrane protein</fullName>
    </submittedName>
</protein>
<evidence type="ECO:0000313" key="9">
    <source>
        <dbReference type="EMBL" id="CBL16935.1"/>
    </source>
</evidence>
<gene>
    <name evidence="9" type="ordered locus">RUM_07370</name>
</gene>
<keyword evidence="6 7" id="KW-0472">Membrane</keyword>
<evidence type="ECO:0000256" key="4">
    <source>
        <dbReference type="ARBA" id="ARBA00022692"/>
    </source>
</evidence>
<evidence type="ECO:0000256" key="6">
    <source>
        <dbReference type="ARBA" id="ARBA00023136"/>
    </source>
</evidence>
<feature type="transmembrane region" description="Helical" evidence="7">
    <location>
        <begin position="6"/>
        <end position="25"/>
    </location>
</feature>
<evidence type="ECO:0000256" key="7">
    <source>
        <dbReference type="SAM" id="Phobius"/>
    </source>
</evidence>
<evidence type="ECO:0000256" key="2">
    <source>
        <dbReference type="ARBA" id="ARBA00006448"/>
    </source>
</evidence>
<keyword evidence="3" id="KW-1003">Cell membrane</keyword>
<keyword evidence="10" id="KW-1185">Reference proteome</keyword>
<feature type="transmembrane region" description="Helical" evidence="7">
    <location>
        <begin position="34"/>
        <end position="52"/>
    </location>
</feature>
<dbReference type="Proteomes" id="UP000007054">
    <property type="component" value="Chromosome"/>
</dbReference>
<proteinExistence type="inferred from homology"/>
<accession>D4LBE0</accession>
<evidence type="ECO:0000256" key="1">
    <source>
        <dbReference type="ARBA" id="ARBA00004651"/>
    </source>
</evidence>
<reference evidence="9" key="2">
    <citation type="submission" date="2010-03" db="EMBL/GenBank/DDBJ databases">
        <authorList>
            <person name="Pajon A."/>
        </authorList>
    </citation>
    <scope>NUCLEOTIDE SEQUENCE</scope>
    <source>
        <strain evidence="9">Type strain: 18P13</strain>
    </source>
</reference>
<evidence type="ECO:0000256" key="5">
    <source>
        <dbReference type="ARBA" id="ARBA00022989"/>
    </source>
</evidence>
<feature type="transmembrane region" description="Helical" evidence="7">
    <location>
        <begin position="58"/>
        <end position="78"/>
    </location>
</feature>
<dbReference type="GeneID" id="83155530"/>
<evidence type="ECO:0000259" key="8">
    <source>
        <dbReference type="Pfam" id="PF04239"/>
    </source>
</evidence>
<sequence length="234" mass="26253">MDLLNVTAASIGSIIALFLLTKLIGNKQMSQLNLFDYINGITIGSIAAEMATSLESDFLKPLLAMGIYALATVLSDLASNRWLSARRFLEGRSLILYDNGKLYRNHLKRARMDLSEFLTQCRTGGYYNLDSLQLIVMEANGRLSFLPKPDARPVTPADLNMQPQPDSPQIPVILDGKILTGNLQDSGKDMQWLNHQLAMHHYTPKEVLLALCNPDNTLSVYKKEDTNRHTDRFQ</sequence>
<keyword evidence="5 7" id="KW-1133">Transmembrane helix</keyword>
<dbReference type="InterPro" id="IPR007353">
    <property type="entry name" value="DUF421"/>
</dbReference>
<name>D4LBE0_RUMC1</name>
<dbReference type="Gene3D" id="3.30.240.20">
    <property type="entry name" value="bsu07140 like domains"/>
    <property type="match status" value="2"/>
</dbReference>